<keyword evidence="2" id="KW-1185">Reference proteome</keyword>
<dbReference type="EMBL" id="CAUJNA010000677">
    <property type="protein sequence ID" value="CAJ1380027.1"/>
    <property type="molecule type" value="Genomic_DNA"/>
</dbReference>
<comment type="caution">
    <text evidence="1">The sequence shown here is derived from an EMBL/GenBank/DDBJ whole genome shotgun (WGS) entry which is preliminary data.</text>
</comment>
<accession>A0AA36MQ57</accession>
<dbReference type="Proteomes" id="UP001178507">
    <property type="component" value="Unassembled WGS sequence"/>
</dbReference>
<organism evidence="1 2">
    <name type="scientific">Effrenium voratum</name>
    <dbReference type="NCBI Taxonomy" id="2562239"/>
    <lineage>
        <taxon>Eukaryota</taxon>
        <taxon>Sar</taxon>
        <taxon>Alveolata</taxon>
        <taxon>Dinophyceae</taxon>
        <taxon>Suessiales</taxon>
        <taxon>Symbiodiniaceae</taxon>
        <taxon>Effrenium</taxon>
    </lineage>
</organism>
<reference evidence="1" key="1">
    <citation type="submission" date="2023-08" db="EMBL/GenBank/DDBJ databases">
        <authorList>
            <person name="Chen Y."/>
            <person name="Shah S."/>
            <person name="Dougan E. K."/>
            <person name="Thang M."/>
            <person name="Chan C."/>
        </authorList>
    </citation>
    <scope>NUCLEOTIDE SEQUENCE</scope>
</reference>
<proteinExistence type="predicted"/>
<feature type="non-terminal residue" evidence="1">
    <location>
        <position position="1"/>
    </location>
</feature>
<evidence type="ECO:0000313" key="2">
    <source>
        <dbReference type="Proteomes" id="UP001178507"/>
    </source>
</evidence>
<gene>
    <name evidence="1" type="ORF">EVOR1521_LOCUS8089</name>
</gene>
<name>A0AA36MQ57_9DINO</name>
<dbReference type="AlphaFoldDB" id="A0AA36MQ57"/>
<evidence type="ECO:0000313" key="1">
    <source>
        <dbReference type="EMBL" id="CAJ1380027.1"/>
    </source>
</evidence>
<protein>
    <submittedName>
        <fullName evidence="1">Uncharacterized protein</fullName>
    </submittedName>
</protein>
<sequence length="129" mass="14633">MSTPPARRLASRLSGGWRLTRRRFSTAPSVQDVLEAAKEEEAFEEPEKPSVASARGVLWVANVYPTKAFRLDFRQMLTHHNHETLIPKLLPAGVKVEKMVPREREGGAFVYFSAPKDFVREVLRTDIEA</sequence>